<name>G4HII1_9BACL</name>
<dbReference type="AlphaFoldDB" id="G4HII1"/>
<reference evidence="1 2" key="1">
    <citation type="submission" date="2011-09" db="EMBL/GenBank/DDBJ databases">
        <title>The draft genome of Paenibacillus lactis 154.</title>
        <authorList>
            <consortium name="US DOE Joint Genome Institute (JGI-PGF)"/>
            <person name="Lucas S."/>
            <person name="Han J."/>
            <person name="Lapidus A."/>
            <person name="Cheng J.-F."/>
            <person name="Goodwin L."/>
            <person name="Pitluck S."/>
            <person name="Peters L."/>
            <person name="Land M.L."/>
            <person name="Hauser L."/>
            <person name="Siebers A."/>
            <person name="Thelen M."/>
            <person name="Hugenholtz P."/>
            <person name="Allgaier M."/>
            <person name="Woyke T.J."/>
        </authorList>
    </citation>
    <scope>NUCLEOTIDE SEQUENCE [LARGE SCALE GENOMIC DNA]</scope>
    <source>
        <strain evidence="1 2">154</strain>
    </source>
</reference>
<gene>
    <name evidence="1" type="ORF">PaelaDRAFT_3792</name>
</gene>
<protein>
    <submittedName>
        <fullName evidence="1">Uncharacterized protein</fullName>
    </submittedName>
</protein>
<evidence type="ECO:0000313" key="1">
    <source>
        <dbReference type="EMBL" id="EHB63154.1"/>
    </source>
</evidence>
<dbReference type="Proteomes" id="UP000003891">
    <property type="component" value="Unassembled WGS sequence"/>
</dbReference>
<proteinExistence type="predicted"/>
<dbReference type="EMBL" id="AGIP01000008">
    <property type="protein sequence ID" value="EHB63154.1"/>
    <property type="molecule type" value="Genomic_DNA"/>
</dbReference>
<evidence type="ECO:0000313" key="2">
    <source>
        <dbReference type="Proteomes" id="UP000003891"/>
    </source>
</evidence>
<accession>G4HII1</accession>
<organism evidence="1 2">
    <name type="scientific">Paenibacillus lactis 154</name>
    <dbReference type="NCBI Taxonomy" id="743719"/>
    <lineage>
        <taxon>Bacteria</taxon>
        <taxon>Bacillati</taxon>
        <taxon>Bacillota</taxon>
        <taxon>Bacilli</taxon>
        <taxon>Bacillales</taxon>
        <taxon>Paenibacillaceae</taxon>
        <taxon>Paenibacillus</taxon>
    </lineage>
</organism>
<sequence length="86" mass="9862">MFHSTTDVYVTKRETIHFAKDLVSESGQVESKFITQTIYCLLKSKSVILRNIAVALNEFIQVKNTIDRLSQNLQRPSPSLTTRYAK</sequence>